<dbReference type="EMBL" id="PFQM01000037">
    <property type="protein sequence ID" value="PJC80667.1"/>
    <property type="molecule type" value="Genomic_DNA"/>
</dbReference>
<comment type="caution">
    <text evidence="1">The sequence shown here is derived from an EMBL/GenBank/DDBJ whole genome shotgun (WGS) entry which is preliminary data.</text>
</comment>
<dbReference type="Proteomes" id="UP000228960">
    <property type="component" value="Unassembled WGS sequence"/>
</dbReference>
<gene>
    <name evidence="1" type="ORF">CO009_01430</name>
</gene>
<proteinExistence type="predicted"/>
<dbReference type="InterPro" id="IPR023214">
    <property type="entry name" value="HAD_sf"/>
</dbReference>
<name>A0A2M8GK45_9BACT</name>
<sequence>MKYLIFDFNGTIVNDLPLVMEIMTESLKTKNIDLTKYSTKYLRDKGVKKFMDEIKISKVELLWLYKDIKSKIKAKQSDCPIVKDLINYLPKLSEKYKLLIFSSNSPETIKKYLIKNNIDKYFDNVYED</sequence>
<dbReference type="SUPFAM" id="SSF56784">
    <property type="entry name" value="HAD-like"/>
    <property type="match status" value="1"/>
</dbReference>
<dbReference type="Pfam" id="PF13419">
    <property type="entry name" value="HAD_2"/>
    <property type="match status" value="1"/>
</dbReference>
<protein>
    <recommendedName>
        <fullName evidence="3">HAD family hydrolase</fullName>
    </recommendedName>
</protein>
<evidence type="ECO:0000313" key="2">
    <source>
        <dbReference type="Proteomes" id="UP000228960"/>
    </source>
</evidence>
<dbReference type="InterPro" id="IPR041492">
    <property type="entry name" value="HAD_2"/>
</dbReference>
<dbReference type="InterPro" id="IPR036412">
    <property type="entry name" value="HAD-like_sf"/>
</dbReference>
<evidence type="ECO:0000313" key="1">
    <source>
        <dbReference type="EMBL" id="PJC80667.1"/>
    </source>
</evidence>
<dbReference type="InterPro" id="IPR023198">
    <property type="entry name" value="PGP-like_dom2"/>
</dbReference>
<dbReference type="Gene3D" id="3.40.50.1000">
    <property type="entry name" value="HAD superfamily/HAD-like"/>
    <property type="match status" value="1"/>
</dbReference>
<evidence type="ECO:0008006" key="3">
    <source>
        <dbReference type="Google" id="ProtNLM"/>
    </source>
</evidence>
<dbReference type="AlphaFoldDB" id="A0A2M8GK45"/>
<feature type="non-terminal residue" evidence="1">
    <location>
        <position position="128"/>
    </location>
</feature>
<dbReference type="Gene3D" id="1.10.150.240">
    <property type="entry name" value="Putative phosphatase, domain 2"/>
    <property type="match status" value="1"/>
</dbReference>
<organism evidence="1 2">
    <name type="scientific">Candidatus Shapirobacteria bacterium CG_4_8_14_3_um_filter_35_11</name>
    <dbReference type="NCBI Taxonomy" id="1974874"/>
    <lineage>
        <taxon>Bacteria</taxon>
        <taxon>Candidatus Shapironibacteriota</taxon>
    </lineage>
</organism>
<accession>A0A2M8GK45</accession>
<reference evidence="2" key="1">
    <citation type="submission" date="2017-09" db="EMBL/GenBank/DDBJ databases">
        <title>Depth-based differentiation of microbial function through sediment-hosted aquifers and enrichment of novel symbionts in the deep terrestrial subsurface.</title>
        <authorList>
            <person name="Probst A.J."/>
            <person name="Ladd B."/>
            <person name="Jarett J.K."/>
            <person name="Geller-Mcgrath D.E."/>
            <person name="Sieber C.M.K."/>
            <person name="Emerson J.B."/>
            <person name="Anantharaman K."/>
            <person name="Thomas B.C."/>
            <person name="Malmstrom R."/>
            <person name="Stieglmeier M."/>
            <person name="Klingl A."/>
            <person name="Woyke T."/>
            <person name="Ryan C.M."/>
            <person name="Banfield J.F."/>
        </authorList>
    </citation>
    <scope>NUCLEOTIDE SEQUENCE [LARGE SCALE GENOMIC DNA]</scope>
</reference>